<name>A0ABR2AEY0_9ROSI</name>
<accession>A0ABR2AEY0</accession>
<dbReference type="EMBL" id="JBBPBM010000766">
    <property type="protein sequence ID" value="KAK8491701.1"/>
    <property type="molecule type" value="Genomic_DNA"/>
</dbReference>
<protein>
    <submittedName>
        <fullName evidence="1">Uncharacterized protein</fullName>
    </submittedName>
</protein>
<dbReference type="Proteomes" id="UP001472677">
    <property type="component" value="Unassembled WGS sequence"/>
</dbReference>
<reference evidence="1 2" key="1">
    <citation type="journal article" date="2024" name="G3 (Bethesda)">
        <title>Genome assembly of Hibiscus sabdariffa L. provides insights into metabolisms of medicinal natural products.</title>
        <authorList>
            <person name="Kim T."/>
        </authorList>
    </citation>
    <scope>NUCLEOTIDE SEQUENCE [LARGE SCALE GENOMIC DNA]</scope>
    <source>
        <strain evidence="1">TK-2024</strain>
        <tissue evidence="1">Old leaves</tissue>
    </source>
</reference>
<organism evidence="1 2">
    <name type="scientific">Hibiscus sabdariffa</name>
    <name type="common">roselle</name>
    <dbReference type="NCBI Taxonomy" id="183260"/>
    <lineage>
        <taxon>Eukaryota</taxon>
        <taxon>Viridiplantae</taxon>
        <taxon>Streptophyta</taxon>
        <taxon>Embryophyta</taxon>
        <taxon>Tracheophyta</taxon>
        <taxon>Spermatophyta</taxon>
        <taxon>Magnoliopsida</taxon>
        <taxon>eudicotyledons</taxon>
        <taxon>Gunneridae</taxon>
        <taxon>Pentapetalae</taxon>
        <taxon>rosids</taxon>
        <taxon>malvids</taxon>
        <taxon>Malvales</taxon>
        <taxon>Malvaceae</taxon>
        <taxon>Malvoideae</taxon>
        <taxon>Hibiscus</taxon>
    </lineage>
</organism>
<proteinExistence type="predicted"/>
<gene>
    <name evidence="1" type="ORF">V6N12_047578</name>
</gene>
<evidence type="ECO:0000313" key="2">
    <source>
        <dbReference type="Proteomes" id="UP001472677"/>
    </source>
</evidence>
<sequence>MPCQLIFRLVHALHFPLSTVHAGFGSRRSSASVVAASGTLTGNSVSVCFLIHSISIIEFLLNVWMHIFVNLAEINTNFTTDLESKHLGKSSHLHAWKFLFS</sequence>
<keyword evidence="2" id="KW-1185">Reference proteome</keyword>
<comment type="caution">
    <text evidence="1">The sequence shown here is derived from an EMBL/GenBank/DDBJ whole genome shotgun (WGS) entry which is preliminary data.</text>
</comment>
<evidence type="ECO:0000313" key="1">
    <source>
        <dbReference type="EMBL" id="KAK8491701.1"/>
    </source>
</evidence>